<dbReference type="GO" id="GO:0000287">
    <property type="term" value="F:magnesium ion binding"/>
    <property type="evidence" value="ECO:0007669"/>
    <property type="project" value="TreeGrafter"/>
</dbReference>
<comment type="subcellular location">
    <subcellularLocation>
        <location evidence="1">Cell membrane</location>
        <topology evidence="1">Multi-pass membrane protein</topology>
    </subcellularLocation>
</comment>
<sequence>MAQNGFFENFDDDDVYRASKERSLDESTRNFVVEFGKSHAQIGFDLCPGDLQKLFDSGRDEEKPVRWMYVFLNIWAPNRQVELIELLGNRYKFSPRLLAIIQTMPPDTPPATSNRSVGKHKGLHKDDIELAISSVDTPRTRSPSQSLHTISQYDASKEMINFQSIDIGAHCANWMHELPHVKKDESILDEGSQRRLWFWLVLCDDNTVMSLHEDPGPVNNVEALKSMRGNTLSVLSQLSIQGHLSADPTSMITVRQALGLDAAATDSGTEGSSNLFYYLFDDWRAVYSTIAAYRARLRELEHDILADMTRKSGKSPNIEIIPRLHVLGRRVRQMEGLYSGYKNLITRIIESKPGMGHGMGHGMTTPRSLSGVGTRGQGVVLAPSATQRFERLGDRLDLLILSGTREFLAEKDALISMYFNINTQKDSEATARLTRSATLLAKLSVLFLPVSLMTSYFSTQISDIQDAYTVKEYWIVFAVMMSISFMGLFFFSRLLMWVTETLDEWVKEFSLSFARIFTKRGRARQREVNAER</sequence>
<dbReference type="Gene3D" id="1.20.58.340">
    <property type="entry name" value="Magnesium transport protein CorA, transmembrane region"/>
    <property type="match status" value="1"/>
</dbReference>
<evidence type="ECO:0000256" key="2">
    <source>
        <dbReference type="SAM" id="Phobius"/>
    </source>
</evidence>
<dbReference type="PANTHER" id="PTHR46494:SF1">
    <property type="entry name" value="CORA FAMILY METAL ION TRANSPORTER (EUROFUNG)"/>
    <property type="match status" value="1"/>
</dbReference>
<dbReference type="Proteomes" id="UP000785200">
    <property type="component" value="Unassembled WGS sequence"/>
</dbReference>
<evidence type="ECO:0000313" key="4">
    <source>
        <dbReference type="Proteomes" id="UP000785200"/>
    </source>
</evidence>
<gene>
    <name evidence="3" type="ORF">D0Z07_3752</name>
</gene>
<evidence type="ECO:0000256" key="1">
    <source>
        <dbReference type="ARBA" id="ARBA00004651"/>
    </source>
</evidence>
<dbReference type="GO" id="GO:0015095">
    <property type="term" value="F:magnesium ion transmembrane transporter activity"/>
    <property type="evidence" value="ECO:0007669"/>
    <property type="project" value="TreeGrafter"/>
</dbReference>
<keyword evidence="2" id="KW-1133">Transmembrane helix</keyword>
<keyword evidence="4" id="KW-1185">Reference proteome</keyword>
<accession>A0A9P6VLW3</accession>
<reference evidence="3" key="1">
    <citation type="submission" date="2019-07" db="EMBL/GenBank/DDBJ databases">
        <title>Hyphodiscus hymeniophilus genome sequencing and assembly.</title>
        <authorList>
            <person name="Kramer G."/>
            <person name="Nodwell J."/>
        </authorList>
    </citation>
    <scope>NUCLEOTIDE SEQUENCE</scope>
    <source>
        <strain evidence="3">ATCC 34498</strain>
    </source>
</reference>
<comment type="caution">
    <text evidence="3">The sequence shown here is derived from an EMBL/GenBank/DDBJ whole genome shotgun (WGS) entry which is preliminary data.</text>
</comment>
<keyword evidence="2" id="KW-0812">Transmembrane</keyword>
<dbReference type="GO" id="GO:0015087">
    <property type="term" value="F:cobalt ion transmembrane transporter activity"/>
    <property type="evidence" value="ECO:0007669"/>
    <property type="project" value="TreeGrafter"/>
</dbReference>
<evidence type="ECO:0000313" key="3">
    <source>
        <dbReference type="EMBL" id="KAG0649983.1"/>
    </source>
</evidence>
<dbReference type="OrthoDB" id="5430812at2759"/>
<dbReference type="PANTHER" id="PTHR46494">
    <property type="entry name" value="CORA FAMILY METAL ION TRANSPORTER (EUROFUNG)"/>
    <property type="match status" value="1"/>
</dbReference>
<dbReference type="GO" id="GO:0005886">
    <property type="term" value="C:plasma membrane"/>
    <property type="evidence" value="ECO:0007669"/>
    <property type="project" value="UniProtKB-SubCell"/>
</dbReference>
<feature type="transmembrane region" description="Helical" evidence="2">
    <location>
        <begin position="473"/>
        <end position="491"/>
    </location>
</feature>
<organism evidence="3 4">
    <name type="scientific">Hyphodiscus hymeniophilus</name>
    <dbReference type="NCBI Taxonomy" id="353542"/>
    <lineage>
        <taxon>Eukaryota</taxon>
        <taxon>Fungi</taxon>
        <taxon>Dikarya</taxon>
        <taxon>Ascomycota</taxon>
        <taxon>Pezizomycotina</taxon>
        <taxon>Leotiomycetes</taxon>
        <taxon>Helotiales</taxon>
        <taxon>Hyphodiscaceae</taxon>
        <taxon>Hyphodiscus</taxon>
    </lineage>
</organism>
<dbReference type="GO" id="GO:0050897">
    <property type="term" value="F:cobalt ion binding"/>
    <property type="evidence" value="ECO:0007669"/>
    <property type="project" value="TreeGrafter"/>
</dbReference>
<keyword evidence="2" id="KW-0472">Membrane</keyword>
<protein>
    <submittedName>
        <fullName evidence="3">Uncharacterized protein</fullName>
    </submittedName>
</protein>
<dbReference type="AlphaFoldDB" id="A0A9P6VLW3"/>
<dbReference type="EMBL" id="VNKQ01000007">
    <property type="protein sequence ID" value="KAG0649983.1"/>
    <property type="molecule type" value="Genomic_DNA"/>
</dbReference>
<name>A0A9P6VLW3_9HELO</name>
<proteinExistence type="predicted"/>